<dbReference type="STRING" id="907348.TresaDRAFT_0835"/>
<evidence type="ECO:0000256" key="5">
    <source>
        <dbReference type="ARBA" id="ARBA00022679"/>
    </source>
</evidence>
<name>H7EMU6_9SPIR</name>
<evidence type="ECO:0000256" key="6">
    <source>
        <dbReference type="ARBA" id="ARBA00022898"/>
    </source>
</evidence>
<sequence>MAKKVYTSITQLVGNTPLVELTNYEKKLNLKAKIFAKLEYFNPESSVKDRIALNMLETAEKKGLITPGKTTIVETTSGNTGIAVAAFAAAKGYKFVVYIQDEVSIERKQVIKAFGAKLINLSEVPEYVEVLDETGGDFVAGIKVLKEKVIPKIENSFFIDQVSNPANPEAHYNTTAREIWNDTEGDVDIFVACAGTGGTITGTGRFLKEKKPSVKVVGVQPPVNDVIVTGVHNFTDVQKERVPQVLNKEYIDDVVTIVPDSAFEAARLLARTDGILVGISSGAALSVATDLAKSDENEGKNIVVILPDTGLRYLSTNLFA</sequence>
<comment type="similarity">
    <text evidence="2">Belongs to the cysteine synthase/cystathionine beta-synthase family.</text>
</comment>
<accession>H7EMU6</accession>
<evidence type="ECO:0000256" key="8">
    <source>
        <dbReference type="ARBA" id="ARBA00047931"/>
    </source>
</evidence>
<dbReference type="Proteomes" id="UP000003571">
    <property type="component" value="Unassembled WGS sequence"/>
</dbReference>
<dbReference type="InterPro" id="IPR036052">
    <property type="entry name" value="TrpB-like_PALP_sf"/>
</dbReference>
<dbReference type="CDD" id="cd01561">
    <property type="entry name" value="CBS_like"/>
    <property type="match status" value="1"/>
</dbReference>
<dbReference type="InterPro" id="IPR050214">
    <property type="entry name" value="Cys_Synth/Cystath_Beta-Synth"/>
</dbReference>
<dbReference type="RefSeq" id="WP_002705719.1">
    <property type="nucleotide sequence ID" value="NZ_AGRW01000052.1"/>
</dbReference>
<dbReference type="EC" id="2.5.1.47" evidence="3"/>
<dbReference type="PANTHER" id="PTHR10314">
    <property type="entry name" value="CYSTATHIONINE BETA-SYNTHASE"/>
    <property type="match status" value="1"/>
</dbReference>
<dbReference type="Gene3D" id="3.40.50.1100">
    <property type="match status" value="2"/>
</dbReference>
<dbReference type="AlphaFoldDB" id="H7EMU6"/>
<evidence type="ECO:0000313" key="10">
    <source>
        <dbReference type="EMBL" id="EIC01010.1"/>
    </source>
</evidence>
<evidence type="ECO:0000256" key="1">
    <source>
        <dbReference type="ARBA" id="ARBA00001933"/>
    </source>
</evidence>
<feature type="domain" description="Tryptophan synthase beta chain-like PALP" evidence="9">
    <location>
        <begin position="9"/>
        <end position="308"/>
    </location>
</feature>
<proteinExistence type="inferred from homology"/>
<dbReference type="eggNOG" id="COG0031">
    <property type="taxonomic scope" value="Bacteria"/>
</dbReference>
<dbReference type="EMBL" id="AGRW01000052">
    <property type="protein sequence ID" value="EIC01010.1"/>
    <property type="molecule type" value="Genomic_DNA"/>
</dbReference>
<organism evidence="10 11">
    <name type="scientific">Treponema saccharophilum DSM 2985</name>
    <dbReference type="NCBI Taxonomy" id="907348"/>
    <lineage>
        <taxon>Bacteria</taxon>
        <taxon>Pseudomonadati</taxon>
        <taxon>Spirochaetota</taxon>
        <taxon>Spirochaetia</taxon>
        <taxon>Spirochaetales</taxon>
        <taxon>Treponemataceae</taxon>
        <taxon>Treponema</taxon>
    </lineage>
</organism>
<keyword evidence="7" id="KW-0198">Cysteine biosynthesis</keyword>
<dbReference type="OrthoDB" id="9808024at2"/>
<keyword evidence="6" id="KW-0663">Pyridoxal phosphate</keyword>
<comment type="caution">
    <text evidence="10">The sequence shown here is derived from an EMBL/GenBank/DDBJ whole genome shotgun (WGS) entry which is preliminary data.</text>
</comment>
<reference evidence="10 11" key="1">
    <citation type="submission" date="2011-09" db="EMBL/GenBank/DDBJ databases">
        <title>The draft genome of Treponema saccharophilum DSM 2985.</title>
        <authorList>
            <consortium name="US DOE Joint Genome Institute (JGI-PGF)"/>
            <person name="Lucas S."/>
            <person name="Copeland A."/>
            <person name="Lapidus A."/>
            <person name="Glavina del Rio T."/>
            <person name="Dalin E."/>
            <person name="Tice H."/>
            <person name="Bruce D."/>
            <person name="Goodwin L."/>
            <person name="Pitluck S."/>
            <person name="Peters L."/>
            <person name="Kyrpides N."/>
            <person name="Mavromatis K."/>
            <person name="Ivanova N."/>
            <person name="Markowitz V."/>
            <person name="Cheng J.-F."/>
            <person name="Hugenholtz P."/>
            <person name="Woyke T."/>
            <person name="Wu D."/>
            <person name="Gronow S."/>
            <person name="Wellnitz S."/>
            <person name="Brambilla E."/>
            <person name="Klenk H.-P."/>
            <person name="Eisen J.A."/>
        </authorList>
    </citation>
    <scope>NUCLEOTIDE SEQUENCE [LARGE SCALE GENOMIC DNA]</scope>
    <source>
        <strain evidence="10 11">DSM 2985</strain>
    </source>
</reference>
<keyword evidence="5 10" id="KW-0808">Transferase</keyword>
<evidence type="ECO:0000313" key="11">
    <source>
        <dbReference type="Proteomes" id="UP000003571"/>
    </source>
</evidence>
<evidence type="ECO:0000256" key="4">
    <source>
        <dbReference type="ARBA" id="ARBA00022605"/>
    </source>
</evidence>
<dbReference type="GO" id="GO:0004124">
    <property type="term" value="F:cysteine synthase activity"/>
    <property type="evidence" value="ECO:0007669"/>
    <property type="project" value="UniProtKB-EC"/>
</dbReference>
<evidence type="ECO:0000256" key="2">
    <source>
        <dbReference type="ARBA" id="ARBA00007103"/>
    </source>
</evidence>
<evidence type="ECO:0000256" key="3">
    <source>
        <dbReference type="ARBA" id="ARBA00012681"/>
    </source>
</evidence>
<comment type="cofactor">
    <cofactor evidence="1">
        <name>pyridoxal 5'-phosphate</name>
        <dbReference type="ChEBI" id="CHEBI:597326"/>
    </cofactor>
</comment>
<dbReference type="SUPFAM" id="SSF53686">
    <property type="entry name" value="Tryptophan synthase beta subunit-like PLP-dependent enzymes"/>
    <property type="match status" value="1"/>
</dbReference>
<dbReference type="FunFam" id="3.40.50.1100:FF:000006">
    <property type="entry name" value="Cysteine synthase"/>
    <property type="match status" value="1"/>
</dbReference>
<comment type="catalytic activity">
    <reaction evidence="8">
        <text>O-acetyl-L-serine + hydrogen sulfide = L-cysteine + acetate</text>
        <dbReference type="Rhea" id="RHEA:14829"/>
        <dbReference type="ChEBI" id="CHEBI:29919"/>
        <dbReference type="ChEBI" id="CHEBI:30089"/>
        <dbReference type="ChEBI" id="CHEBI:35235"/>
        <dbReference type="ChEBI" id="CHEBI:58340"/>
        <dbReference type="EC" id="2.5.1.47"/>
    </reaction>
</comment>
<protein>
    <recommendedName>
        <fullName evidence="3">cysteine synthase</fullName>
        <ecNumber evidence="3">2.5.1.47</ecNumber>
    </recommendedName>
</protein>
<evidence type="ECO:0000256" key="7">
    <source>
        <dbReference type="ARBA" id="ARBA00023192"/>
    </source>
</evidence>
<evidence type="ECO:0000259" key="9">
    <source>
        <dbReference type="Pfam" id="PF00291"/>
    </source>
</evidence>
<dbReference type="Pfam" id="PF00291">
    <property type="entry name" value="PALP"/>
    <property type="match status" value="1"/>
</dbReference>
<keyword evidence="11" id="KW-1185">Reference proteome</keyword>
<dbReference type="InterPro" id="IPR001926">
    <property type="entry name" value="TrpB-like_PALP"/>
</dbReference>
<gene>
    <name evidence="10" type="ORF">TresaDRAFT_0835</name>
</gene>
<keyword evidence="4" id="KW-0028">Amino-acid biosynthesis</keyword>
<dbReference type="PATRIC" id="fig|907348.3.peg.2253"/>